<feature type="region of interest" description="Disordered" evidence="1">
    <location>
        <begin position="1"/>
        <end position="28"/>
    </location>
</feature>
<organism evidence="2 3">
    <name type="scientific">Globodera pallida</name>
    <name type="common">Potato cyst nematode worm</name>
    <name type="synonym">Heterodera pallida</name>
    <dbReference type="NCBI Taxonomy" id="36090"/>
    <lineage>
        <taxon>Eukaryota</taxon>
        <taxon>Metazoa</taxon>
        <taxon>Ecdysozoa</taxon>
        <taxon>Nematoda</taxon>
        <taxon>Chromadorea</taxon>
        <taxon>Rhabditida</taxon>
        <taxon>Tylenchina</taxon>
        <taxon>Tylenchomorpha</taxon>
        <taxon>Tylenchoidea</taxon>
        <taxon>Heteroderidae</taxon>
        <taxon>Heteroderinae</taxon>
        <taxon>Globodera</taxon>
    </lineage>
</organism>
<reference evidence="3" key="2">
    <citation type="submission" date="2016-06" db="UniProtKB">
        <authorList>
            <consortium name="WormBaseParasite"/>
        </authorList>
    </citation>
    <scope>IDENTIFICATION</scope>
</reference>
<sequence>MDCDSTNTNIQLVNQAKSSDPNERLAAV</sequence>
<evidence type="ECO:0000313" key="2">
    <source>
        <dbReference type="Proteomes" id="UP000050741"/>
    </source>
</evidence>
<dbReference type="WBParaSite" id="GPLIN_001591500">
    <property type="protein sequence ID" value="GPLIN_001591500"/>
    <property type="gene ID" value="GPLIN_001591500"/>
</dbReference>
<name>A0A183CSQ7_GLOPA</name>
<evidence type="ECO:0000313" key="3">
    <source>
        <dbReference type="WBParaSite" id="GPLIN_001591500"/>
    </source>
</evidence>
<keyword evidence="2" id="KW-1185">Reference proteome</keyword>
<dbReference type="AlphaFoldDB" id="A0A183CSQ7"/>
<reference evidence="2" key="1">
    <citation type="submission" date="2014-05" db="EMBL/GenBank/DDBJ databases">
        <title>The genome and life-stage specific transcriptomes of Globodera pallida elucidate key aspects of plant parasitism by a cyst nematode.</title>
        <authorList>
            <person name="Cotton J.A."/>
            <person name="Lilley C.J."/>
            <person name="Jones L.M."/>
            <person name="Kikuchi T."/>
            <person name="Reid A.J."/>
            <person name="Thorpe P."/>
            <person name="Tsai I.J."/>
            <person name="Beasley H."/>
            <person name="Blok V."/>
            <person name="Cock P.J.A."/>
            <person name="Van den Akker S.E."/>
            <person name="Holroyd N."/>
            <person name="Hunt M."/>
            <person name="Mantelin S."/>
            <person name="Naghra H."/>
            <person name="Pain A."/>
            <person name="Palomares-Rius J.E."/>
            <person name="Zarowiecki M."/>
            <person name="Berriman M."/>
            <person name="Jones J.T."/>
            <person name="Urwin P.E."/>
        </authorList>
    </citation>
    <scope>NUCLEOTIDE SEQUENCE [LARGE SCALE GENOMIC DNA]</scope>
    <source>
        <strain evidence="2">Lindley</strain>
    </source>
</reference>
<feature type="compositionally biased region" description="Polar residues" evidence="1">
    <location>
        <begin position="1"/>
        <end position="19"/>
    </location>
</feature>
<protein>
    <submittedName>
        <fullName evidence="3">Transposase</fullName>
    </submittedName>
</protein>
<evidence type="ECO:0000256" key="1">
    <source>
        <dbReference type="SAM" id="MobiDB-lite"/>
    </source>
</evidence>
<accession>A0A183CSQ7</accession>
<proteinExistence type="predicted"/>
<dbReference type="Proteomes" id="UP000050741">
    <property type="component" value="Unassembled WGS sequence"/>
</dbReference>